<organism evidence="2 3">
    <name type="scientific">Fusarium oxysporum f. sp. cepae</name>
    <dbReference type="NCBI Taxonomy" id="396571"/>
    <lineage>
        <taxon>Eukaryota</taxon>
        <taxon>Fungi</taxon>
        <taxon>Dikarya</taxon>
        <taxon>Ascomycota</taxon>
        <taxon>Pezizomycotina</taxon>
        <taxon>Sordariomycetes</taxon>
        <taxon>Hypocreomycetidae</taxon>
        <taxon>Hypocreales</taxon>
        <taxon>Nectriaceae</taxon>
        <taxon>Fusarium</taxon>
        <taxon>Fusarium oxysporum species complex</taxon>
    </lineage>
</organism>
<feature type="transmembrane region" description="Helical" evidence="1">
    <location>
        <begin position="6"/>
        <end position="23"/>
    </location>
</feature>
<keyword evidence="1" id="KW-0812">Transmembrane</keyword>
<name>A0A3L6NB86_FUSOX</name>
<sequence>MQIGLILWAIINTPTLLFILFLIDTLSAQLNQPLNVADTFKQGSMTPFNATGDPALETS</sequence>
<comment type="caution">
    <text evidence="2">The sequence shown here is derived from an EMBL/GenBank/DDBJ whole genome shotgun (WGS) entry which is preliminary data.</text>
</comment>
<keyword evidence="1" id="KW-0472">Membrane</keyword>
<accession>A0A3L6NB86</accession>
<reference evidence="2 3" key="1">
    <citation type="journal article" date="2018" name="Sci. Rep.">
        <title>Characterisation of pathogen-specific regions and novel effector candidates in Fusarium oxysporum f. sp. cepae.</title>
        <authorList>
            <person name="Armitage A.D."/>
            <person name="Taylor A."/>
            <person name="Sobczyk M.K."/>
            <person name="Baxter L."/>
            <person name="Greenfield B.P."/>
            <person name="Bates H.J."/>
            <person name="Wilson F."/>
            <person name="Jackson A.C."/>
            <person name="Ott S."/>
            <person name="Harrison R.J."/>
            <person name="Clarkson J.P."/>
        </authorList>
    </citation>
    <scope>NUCLEOTIDE SEQUENCE [LARGE SCALE GENOMIC DNA]</scope>
    <source>
        <strain evidence="2 3">FoC_Fus2</strain>
    </source>
</reference>
<evidence type="ECO:0000256" key="1">
    <source>
        <dbReference type="SAM" id="Phobius"/>
    </source>
</evidence>
<evidence type="ECO:0000313" key="2">
    <source>
        <dbReference type="EMBL" id="RKK14461.1"/>
    </source>
</evidence>
<evidence type="ECO:0000313" key="3">
    <source>
        <dbReference type="Proteomes" id="UP000270866"/>
    </source>
</evidence>
<dbReference type="Proteomes" id="UP000270866">
    <property type="component" value="Chromosome 9"/>
</dbReference>
<keyword evidence="1" id="KW-1133">Transmembrane helix</keyword>
<dbReference type="EMBL" id="MRCU01000007">
    <property type="protein sequence ID" value="RKK14461.1"/>
    <property type="molecule type" value="Genomic_DNA"/>
</dbReference>
<proteinExistence type="predicted"/>
<dbReference type="AlphaFoldDB" id="A0A3L6NB86"/>
<protein>
    <submittedName>
        <fullName evidence="2">Uncharacterized protein</fullName>
    </submittedName>
</protein>
<gene>
    <name evidence="2" type="ORF">BFJ65_g11022</name>
</gene>